<dbReference type="Gene3D" id="2.80.10.50">
    <property type="match status" value="1"/>
</dbReference>
<dbReference type="CDD" id="cd00161">
    <property type="entry name" value="beta-trefoil_Ricin-like"/>
    <property type="match status" value="1"/>
</dbReference>
<feature type="non-terminal residue" evidence="1">
    <location>
        <position position="1"/>
    </location>
</feature>
<dbReference type="AlphaFoldDB" id="A0A813LWR4"/>
<sequence>PRCPTPRSADRCRHDEASPLPLSAKEAALNDERAALPFPLFVDVEFSTPETARRRGPPRSRSPRLPLARALDWSEALQGCLSACPDALDYAHVSAPFVVPTLRDAGVRPVDPADAHLEARCMFDGYQGSVYEIECRDEEGTWRSSVMKVPRVSKLCIMELPSVEQPGDLNEQLWLVVPCCGSLQQGGDQDFFHLCNRALGDQVLEIRNESRCSPAALSMAQLNGGDHQKWRLDSKSRLVSKLGLEGPEGFCEALCLDVAGARDERGSAVIAYRQNEKDNQQWQLEAVATSSTIPGRCRVVKVISQMAGGRALTIESGDQMCRDAALEVHYLARWSDEAGLVRLQRVVWNGGTPKGIIMERLGKQLGKGTGADNKACVLQDIRNGDMSYTAAGAASSLMPVAHVLRRLHRDGYAFNDLHDGNILCCLDNNSYKVIDLGSVTLTGHWVSQLGTDYDGRWSTNRDWRAFGVAFLGLVCGGRQLNLWDLVGTNACTKMHTGAQCPWFAPVPAGDPCVLPADVSSLLVDSGMAWTHTERLNIVSALVAMFAPCINDDDICKKLGVLAGGADH</sequence>
<evidence type="ECO:0000313" key="1">
    <source>
        <dbReference type="EMBL" id="CAE8741118.1"/>
    </source>
</evidence>
<dbReference type="PROSITE" id="PS50231">
    <property type="entry name" value="RICIN_B_LECTIN"/>
    <property type="match status" value="1"/>
</dbReference>
<dbReference type="Proteomes" id="UP000626109">
    <property type="component" value="Unassembled WGS sequence"/>
</dbReference>
<dbReference type="InterPro" id="IPR035992">
    <property type="entry name" value="Ricin_B-like_lectins"/>
</dbReference>
<accession>A0A813LWR4</accession>
<dbReference type="SUPFAM" id="SSF56112">
    <property type="entry name" value="Protein kinase-like (PK-like)"/>
    <property type="match status" value="1"/>
</dbReference>
<evidence type="ECO:0000313" key="2">
    <source>
        <dbReference type="Proteomes" id="UP000626109"/>
    </source>
</evidence>
<evidence type="ECO:0008006" key="3">
    <source>
        <dbReference type="Google" id="ProtNLM"/>
    </source>
</evidence>
<protein>
    <recommendedName>
        <fullName evidence="3">Protein kinase domain-containing protein</fullName>
    </recommendedName>
</protein>
<gene>
    <name evidence="1" type="ORF">PGLA2088_LOCUS50307</name>
</gene>
<dbReference type="Gene3D" id="1.10.510.10">
    <property type="entry name" value="Transferase(Phosphotransferase) domain 1"/>
    <property type="match status" value="1"/>
</dbReference>
<dbReference type="SUPFAM" id="SSF50370">
    <property type="entry name" value="Ricin B-like lectins"/>
    <property type="match status" value="1"/>
</dbReference>
<dbReference type="InterPro" id="IPR011009">
    <property type="entry name" value="Kinase-like_dom_sf"/>
</dbReference>
<organism evidence="1 2">
    <name type="scientific">Polarella glacialis</name>
    <name type="common">Dinoflagellate</name>
    <dbReference type="NCBI Taxonomy" id="89957"/>
    <lineage>
        <taxon>Eukaryota</taxon>
        <taxon>Sar</taxon>
        <taxon>Alveolata</taxon>
        <taxon>Dinophyceae</taxon>
        <taxon>Suessiales</taxon>
        <taxon>Suessiaceae</taxon>
        <taxon>Polarella</taxon>
    </lineage>
</organism>
<dbReference type="EMBL" id="CAJNNW010037356">
    <property type="protein sequence ID" value="CAE8741118.1"/>
    <property type="molecule type" value="Genomic_DNA"/>
</dbReference>
<comment type="caution">
    <text evidence="1">The sequence shown here is derived from an EMBL/GenBank/DDBJ whole genome shotgun (WGS) entry which is preliminary data.</text>
</comment>
<name>A0A813LWR4_POLGL</name>
<proteinExistence type="predicted"/>
<reference evidence="1" key="1">
    <citation type="submission" date="2021-02" db="EMBL/GenBank/DDBJ databases">
        <authorList>
            <person name="Dougan E. K."/>
            <person name="Rhodes N."/>
            <person name="Thang M."/>
            <person name="Chan C."/>
        </authorList>
    </citation>
    <scope>NUCLEOTIDE SEQUENCE</scope>
</reference>